<dbReference type="Gene3D" id="3.40.190.10">
    <property type="entry name" value="Periplasmic binding protein-like II"/>
    <property type="match status" value="1"/>
</dbReference>
<sequence length="345" mass="35869">MTFRLPRTPGHLFSGLYSSSGLSRLPGLLMGLLIGLAPALTTHAGAAVDSYPNKPIQLVIPNVAGGAVDVSARALLPRMSALLGQPIVPENRPGAGGHLGNAIAARSSPTGYTILACSGSVLLSGVYRNLTYNPIADFTPIGMFATGAFLLVVPASSRFHTVADLVAFAKANPGKLNYASTGTGNSSHIAGEMLNMMAGVSTTHVPYKGSAPALTDVIAGQVDFLFDNKASSLPQVRAGKLRALAVTSVERMPELPSVPTVGETLHGYQMEGWIGLFAPAGTEPAIVGKLSDSLRRSLTDPAVAAKVAELVGDARYMSPTALARFMREDQARLQKVVKAANISVQ</sequence>
<dbReference type="Gene3D" id="3.40.190.150">
    <property type="entry name" value="Bordetella uptake gene, domain 1"/>
    <property type="match status" value="1"/>
</dbReference>
<dbReference type="Pfam" id="PF03401">
    <property type="entry name" value="TctC"/>
    <property type="match status" value="1"/>
</dbReference>
<evidence type="ECO:0000313" key="2">
    <source>
        <dbReference type="EMBL" id="SPS01840.1"/>
    </source>
</evidence>
<gene>
    <name evidence="2" type="ORF">CBM2634_B60256</name>
</gene>
<dbReference type="PANTHER" id="PTHR42928:SF5">
    <property type="entry name" value="BLR1237 PROTEIN"/>
    <property type="match status" value="1"/>
</dbReference>
<dbReference type="EMBL" id="OVTA01000047">
    <property type="protein sequence ID" value="SPS01840.1"/>
    <property type="molecule type" value="Genomic_DNA"/>
</dbReference>
<comment type="similarity">
    <text evidence="1">Belongs to the UPF0065 (bug) family.</text>
</comment>
<dbReference type="AlphaFoldDB" id="A0A375JCJ4"/>
<evidence type="ECO:0000313" key="3">
    <source>
        <dbReference type="Proteomes" id="UP000256805"/>
    </source>
</evidence>
<dbReference type="InterPro" id="IPR042100">
    <property type="entry name" value="Bug_dom1"/>
</dbReference>
<dbReference type="PIRSF" id="PIRSF017082">
    <property type="entry name" value="YflP"/>
    <property type="match status" value="1"/>
</dbReference>
<name>A0A375JCJ4_9BURK</name>
<dbReference type="SUPFAM" id="SSF53850">
    <property type="entry name" value="Periplasmic binding protein-like II"/>
    <property type="match status" value="1"/>
</dbReference>
<reference evidence="2 3" key="1">
    <citation type="submission" date="2018-01" db="EMBL/GenBank/DDBJ databases">
        <authorList>
            <person name="Gaut B.S."/>
            <person name="Morton B.R."/>
            <person name="Clegg M.T."/>
            <person name="Duvall M.R."/>
        </authorList>
    </citation>
    <scope>NUCLEOTIDE SEQUENCE [LARGE SCALE GENOMIC DNA]</scope>
    <source>
        <strain evidence="2">Cupriavidus taiwanensis cmp 52</strain>
    </source>
</reference>
<dbReference type="Proteomes" id="UP000256805">
    <property type="component" value="Unassembled WGS sequence"/>
</dbReference>
<evidence type="ECO:0008006" key="4">
    <source>
        <dbReference type="Google" id="ProtNLM"/>
    </source>
</evidence>
<dbReference type="CDD" id="cd07012">
    <property type="entry name" value="PBP2_Bug_TTT"/>
    <property type="match status" value="1"/>
</dbReference>
<dbReference type="RefSeq" id="WP_116384474.1">
    <property type="nucleotide sequence ID" value="NZ_LS483234.1"/>
</dbReference>
<dbReference type="PANTHER" id="PTHR42928">
    <property type="entry name" value="TRICARBOXYLATE-BINDING PROTEIN"/>
    <property type="match status" value="1"/>
</dbReference>
<evidence type="ECO:0000256" key="1">
    <source>
        <dbReference type="ARBA" id="ARBA00006987"/>
    </source>
</evidence>
<organism evidence="2 3">
    <name type="scientific">Cupriavidus taiwanensis</name>
    <dbReference type="NCBI Taxonomy" id="164546"/>
    <lineage>
        <taxon>Bacteria</taxon>
        <taxon>Pseudomonadati</taxon>
        <taxon>Pseudomonadota</taxon>
        <taxon>Betaproteobacteria</taxon>
        <taxon>Burkholderiales</taxon>
        <taxon>Burkholderiaceae</taxon>
        <taxon>Cupriavidus</taxon>
    </lineage>
</organism>
<dbReference type="InterPro" id="IPR005064">
    <property type="entry name" value="BUG"/>
</dbReference>
<protein>
    <recommendedName>
        <fullName evidence="4">Extra-cytoplasmic solute receptor</fullName>
    </recommendedName>
</protein>
<accession>A0A375JCJ4</accession>
<proteinExistence type="inferred from homology"/>